<evidence type="ECO:0000259" key="5">
    <source>
        <dbReference type="Pfam" id="PF20220"/>
    </source>
</evidence>
<evidence type="ECO:0000259" key="4">
    <source>
        <dbReference type="Pfam" id="PF18518"/>
    </source>
</evidence>
<evidence type="ECO:0000313" key="7">
    <source>
        <dbReference type="Proteomes" id="UP000284338"/>
    </source>
</evidence>
<feature type="domain" description="Neuraminidase-like" evidence="3">
    <location>
        <begin position="1087"/>
        <end position="1239"/>
    </location>
</feature>
<dbReference type="Proteomes" id="UP000284338">
    <property type="component" value="Unassembled WGS sequence"/>
</dbReference>
<proteinExistence type="predicted"/>
<dbReference type="InterPro" id="IPR041568">
    <property type="entry name" value="TcA_RBD"/>
</dbReference>
<organism evidence="6 7">
    <name type="scientific">Serratia inhibens</name>
    <dbReference type="NCBI Taxonomy" id="2338073"/>
    <lineage>
        <taxon>Bacteria</taxon>
        <taxon>Pseudomonadati</taxon>
        <taxon>Pseudomonadota</taxon>
        <taxon>Gammaproteobacteria</taxon>
        <taxon>Enterobacterales</taxon>
        <taxon>Yersiniaceae</taxon>
        <taxon>Serratia</taxon>
    </lineage>
</organism>
<name>A0AA93BUT8_9GAMM</name>
<keyword evidence="1" id="KW-0843">Virulence</keyword>
<evidence type="ECO:0000256" key="1">
    <source>
        <dbReference type="ARBA" id="ARBA00023026"/>
    </source>
</evidence>
<dbReference type="EMBL" id="QYYG01000010">
    <property type="protein sequence ID" value="RJF53340.1"/>
    <property type="molecule type" value="Genomic_DNA"/>
</dbReference>
<dbReference type="InterPro" id="IPR041079">
    <property type="entry name" value="Neuraminidase-like"/>
</dbReference>
<dbReference type="Pfam" id="PF18413">
    <property type="entry name" value="Neuraminidase"/>
    <property type="match status" value="1"/>
</dbReference>
<feature type="domain" description="Tc toxin complex TcA C-terminal TcB-binding" evidence="2">
    <location>
        <begin position="2206"/>
        <end position="2334"/>
    </location>
</feature>
<accession>A0AA93BUT8</accession>
<dbReference type="InterPro" id="IPR046839">
    <property type="entry name" value="ABC_toxin_N"/>
</dbReference>
<keyword evidence="7" id="KW-1185">Reference proteome</keyword>
<gene>
    <name evidence="6" type="ORF">D4100_22970</name>
</gene>
<dbReference type="Pfam" id="PF20220">
    <property type="entry name" value="ABC_toxin_N"/>
    <property type="match status" value="1"/>
</dbReference>
<dbReference type="Pfam" id="PF18518">
    <property type="entry name" value="TcA_RBD"/>
    <property type="match status" value="1"/>
</dbReference>
<dbReference type="InterPro" id="IPR018003">
    <property type="entry name" value="Insecticidal_toxin/plasmid_vir"/>
</dbReference>
<feature type="domain" description="ABC toxin N-terminal" evidence="5">
    <location>
        <begin position="942"/>
        <end position="1055"/>
    </location>
</feature>
<sequence length="2502" mass="277543">MYLTEELLAKLNNRRENIANQSITLSDIMVRSFAEVRELAGDSLSWGEQNFLYQQAQKALKENQMTESRILSRANPQLANAVRLGIRESTEQRSYDDLFGGRAGKFVRPGSVASMFSPAGYLTELYREARKLHPASSEFNLDRRRPDLAWLALSQSNLDDELSTLSLSNELLLSNIRQQENTYDDAVLERLSTYRHTGMTPYHLPFEKTRQAILLQDEEFTAFQRNPGVAASMDTHSMLALKNGISPALYNILTEEITADNADELFKRNFPEETQPEMFSDLGYIARYYDLTPEEVSRYIPVMLLDKNMLSEKNLPLYSDNIHTGTFVDSEGKIAAYRITKSNIGATGFHHYWDLICRKDNTFYMSCSFKTNDGSVSVRRESPTVELNKIKRPTNAGVNYTSPDFQLPFSSSLTIKLFAYRYDGGESSPGVHASAEFTCESAPLTIFALKLNKAIRLCQATGLSPAELDMLVCSDNLEGTINKHVLGTIFYTLRWRQGYGLAWGDAQVLAGSDIGLTSEGGDPAAFTRLFNTPPLNGQVFFADGATVKLKPSDITDSFRTGVMKRAFRVNDTELYSLWRRAQGSDSPADFTCTLDNLSALYRVKLLADAHGLSLTELGMLLSVSPYATTHIAGLSGEALSGLVGFLAQYTQWLRAQGWTVSELYLTTTDRYSTALSPDIENLISTLKDGLAGQDIGRLDEAELIRVTAPFIAAANQLDSAELATAVLQWLAQLKPQGLTITTFLGLVIKENLTADESAKLAAFCQVMGQLALIVRELRLTSGEISLAVTQPEKIRPGMSSLPHDIATIHTLARFHNWLQSCGTSATEILSALGKGTLTPAQLAQAMTLDEQMVIQGLAQHDDKAGVFSSWTAIDVTLQWVDAAGALGITPAGVATLLSLKYTDSAPQPPYADWVAISQTLQSGLNGYHNQGLQAVVDESLSGAVSAYVLKNIAPSWVTDRNKLYSWLLLDNQISAQVKTTRLAEAIAGVQLYVNRALSGQEEEVESGVQSRRFFTDWDSYNKRYSTWAGVSQLVYYPENYVDPTLRIGQTGMMDEMLQTLSQSQLNSDSVENAFKTYMTRFEEIANLDVISGYHDGVSDQEGMTYLIGRSAIGDYYWRSADIGLLSGGKLPANAWREWKKINTAISAVNNLVRPVIFQSRLYILWVESREVATTSSTPIKSLEYTLKYAHILHDGSWSAPVSVTPAAGVLPPAKVDIDKTGMYCARDVEQETLYICFYQKQDNYNKAPQMAVTSGLLMQSDGSVTEMDDGVLTLTVSDTYKQMDSTAEVRLNTPYARESYANISDNRLTTNIGGDRGYTIITQHTLTDLKATITGNNVNLSFNTGIAIGYITTMFGRAQRQVSLFKKVRKAPGDVYYVAKTLKRGQNAQREKHELEVVYQYDGPKVVFYAEANSSYTPGPGAMFYKPYYAVNTETMNWTNVSGVRMNHYPGFSDTWWNPISEVNVPTYNLTFCRSNLFPSAGPDFTFSTFEKVDTAVLLEGVTLRVDDAIFKASRQTKNTFDESIFEFGENTAVISLDRFRNNTYDADFLYVVRARDGQRLGQQNVRVTLVRVLASSLPIITLKRTATFAQYLQYGVYRIRVNTLFAKQLVARANAGLNTVLSMATQQLQEPQLGKGFYADFVLPPYDKNIHGNSRAFTLNLKHVVDDSAHVVYSGQLSDGQLNVKLFVPLDNQPLSEDLAAKVFLRTEKQNDGSSIGAHFSYVSGTELPVEIDSISKIDMFDHVGILTDETEPMDFSGANALYFWEMFYYVPMMVFRRLLQENNFSAATQWIKYVWSPEGYLLGGQPAPYQWNVRPLEEDTVWNANPLDTVDPDAVAQADPMHYKVATFMGMLDLLIARGDAAYRLLERDTLNEAKMWYVQALNILGDEPYVSADAGWASPALGEAADQTRQVRVLQALEAIRQGAVEPETDTANSLIGLFLPQQNEKLKGYWQTLAQRLYNLRHHLSIDGQPLSLAIYAAPADPTALLTAAVNASQGNQALPPVAMPLYRFPVMLESARGMVWQLTQFGNALLSISERQDGEALSELLQTQGAALMLQSLSLQEKILEEIDADRLALEQSRDGAQQRLQHYTALHNEDVSAIEKRVMDLYTSSSSVGAGANALHMAAAGMDLMPNIYGFSVGGSRFGALSTAFAIGAQITSDTTRIAADRLGQSEAYRRRRQDWEIQRNTAESEVKQIDASLAALAIRREAATLQKIYLETQQSQIQVQLAFLQNKFTCKALYSWLRGKLAAIYHQFYDLTVSRCLMAQEAYKWEFGLDSAAFIRPGAWQGAYAGLMAGETLMLSLGQMEQARLQKIEREREVTRTLCLSEVYAGLAGNDKFTFVDKVIELVSAGKGGAGTSSNGLRVENKQLLATLKLSDLNIRGDYPDSLGKTRRIKQISVTLPALVGPYQDVRAVLSYGGSLVLPQGCNAVAVSHGMNDSGQFQLDFNDSRWLPFEGIPVNDTGTLTLSFPDVDSKQQALLLSLTDIILHIRYTIID</sequence>
<dbReference type="InterPro" id="IPR040840">
    <property type="entry name" value="TcA_TcB_BD"/>
</dbReference>
<feature type="domain" description="Tc toxin complex TcA C-terminal TcB-binding" evidence="2">
    <location>
        <begin position="2433"/>
        <end position="2499"/>
    </location>
</feature>
<comment type="caution">
    <text evidence="6">The sequence shown here is derived from an EMBL/GenBank/DDBJ whole genome shotgun (WGS) entry which is preliminary data.</text>
</comment>
<dbReference type="Pfam" id="PF18276">
    <property type="entry name" value="TcA_TcB_BD"/>
    <property type="match status" value="2"/>
</dbReference>
<protein>
    <submittedName>
        <fullName evidence="6">Toxin</fullName>
    </submittedName>
</protein>
<reference evidence="6 7" key="1">
    <citation type="submission" date="2018-09" db="EMBL/GenBank/DDBJ databases">
        <title>Draft genome of a novel serratia sp. strain with antifungal activity.</title>
        <authorList>
            <person name="Dichmann S.I."/>
            <person name="Park B.P."/>
            <person name="Pathiraja D."/>
            <person name="Choi I.-G."/>
            <person name="Stougaard P."/>
            <person name="Hennessy R.C."/>
        </authorList>
    </citation>
    <scope>NUCLEOTIDE SEQUENCE [LARGE SCALE GENOMIC DNA]</scope>
    <source>
        <strain evidence="6 7">S40</strain>
    </source>
</reference>
<feature type="domain" description="TcA receptor binding" evidence="4">
    <location>
        <begin position="1631"/>
        <end position="1758"/>
    </location>
</feature>
<evidence type="ECO:0000313" key="6">
    <source>
        <dbReference type="EMBL" id="RJF53340.1"/>
    </source>
</evidence>
<dbReference type="Pfam" id="PF03538">
    <property type="entry name" value="VRP1"/>
    <property type="match status" value="1"/>
</dbReference>
<evidence type="ECO:0000259" key="2">
    <source>
        <dbReference type="Pfam" id="PF18276"/>
    </source>
</evidence>
<evidence type="ECO:0000259" key="3">
    <source>
        <dbReference type="Pfam" id="PF18413"/>
    </source>
</evidence>